<dbReference type="EC" id="1.1.1.79" evidence="7"/>
<dbReference type="Proteomes" id="UP000175989">
    <property type="component" value="Unassembled WGS sequence"/>
</dbReference>
<dbReference type="SUPFAM" id="SSF51735">
    <property type="entry name" value="NAD(P)-binding Rossmann-fold domains"/>
    <property type="match status" value="1"/>
</dbReference>
<comment type="similarity">
    <text evidence="4">Belongs to the D-isomer specific 2-hydroxyacid dehydrogenase family.</text>
</comment>
<dbReference type="GO" id="GO:0016618">
    <property type="term" value="F:hydroxypyruvate reductase [NAD(P)H] activity"/>
    <property type="evidence" value="ECO:0007669"/>
    <property type="project" value="UniProtKB-EC"/>
</dbReference>
<dbReference type="GO" id="GO:0005829">
    <property type="term" value="C:cytosol"/>
    <property type="evidence" value="ECO:0007669"/>
    <property type="project" value="TreeGrafter"/>
</dbReference>
<dbReference type="InterPro" id="IPR006140">
    <property type="entry name" value="D-isomer_DH_NAD-bd"/>
</dbReference>
<dbReference type="PANTHER" id="PTHR10996:SF178">
    <property type="entry name" value="2-HYDROXYACID DEHYDROGENASE YGL185C-RELATED"/>
    <property type="match status" value="1"/>
</dbReference>
<sequence length="316" mass="33311">MKPEILVLAASPSAAVMEQLDRHFHCHHAWRQPQAERAAFIASVAPGVRAVLTTAAIGVDQALLDQLPVLEMIAINGIGLDAIPLDLTRARRLAVSNTPGVLTDDVADHALTLLLAAARRLPALDRYVRAGCWEDGKPLQPTRALRGKTCGIFGFGRIGQAVAARAAAFGMRTQYFQPRAIEDVATPRAASLLDLAQASDYLVVCAPGTPATRHAINAEVMAALGADGTLVNISRGALVDEAALVAALRDGALGMAALDVFADEPRVPAALRERDNAILTPHVGSLTVETRHAMGQLVVDNLLAHFAGNPLLTPVN</sequence>
<keyword evidence="2 4" id="KW-0560">Oxidoreductase</keyword>
<dbReference type="AlphaFoldDB" id="A0A1E7WP19"/>
<keyword evidence="1" id="KW-0521">NADP</keyword>
<dbReference type="EC" id="1.1.1.215" evidence="7"/>
<evidence type="ECO:0000313" key="8">
    <source>
        <dbReference type="Proteomes" id="UP000175989"/>
    </source>
</evidence>
<keyword evidence="8" id="KW-1185">Reference proteome</keyword>
<dbReference type="InterPro" id="IPR036291">
    <property type="entry name" value="NAD(P)-bd_dom_sf"/>
</dbReference>
<proteinExistence type="inferred from homology"/>
<dbReference type="FunFam" id="3.40.50.720:FF:000213">
    <property type="entry name" value="Putative 2-hydroxyacid dehydrogenase"/>
    <property type="match status" value="1"/>
</dbReference>
<evidence type="ECO:0000259" key="6">
    <source>
        <dbReference type="Pfam" id="PF02826"/>
    </source>
</evidence>
<dbReference type="SUPFAM" id="SSF52283">
    <property type="entry name" value="Formate/glycerate dehydrogenase catalytic domain-like"/>
    <property type="match status" value="1"/>
</dbReference>
<feature type="domain" description="D-isomer specific 2-hydroxyacid dehydrogenase catalytic" evidence="5">
    <location>
        <begin position="13"/>
        <end position="316"/>
    </location>
</feature>
<evidence type="ECO:0000256" key="1">
    <source>
        <dbReference type="ARBA" id="ARBA00022857"/>
    </source>
</evidence>
<dbReference type="InterPro" id="IPR050223">
    <property type="entry name" value="D-isomer_2-hydroxyacid_DH"/>
</dbReference>
<keyword evidence="3" id="KW-0520">NAD</keyword>
<dbReference type="PANTHER" id="PTHR10996">
    <property type="entry name" value="2-HYDROXYACID DEHYDROGENASE-RELATED"/>
    <property type="match status" value="1"/>
</dbReference>
<evidence type="ECO:0000259" key="5">
    <source>
        <dbReference type="Pfam" id="PF00389"/>
    </source>
</evidence>
<dbReference type="GO" id="GO:0051287">
    <property type="term" value="F:NAD binding"/>
    <property type="evidence" value="ECO:0007669"/>
    <property type="project" value="InterPro"/>
</dbReference>
<reference evidence="8" key="1">
    <citation type="journal article" date="2016" name="Front. Microbiol.">
        <title>Molecular Keys to the Janthinobacterium and Duganella spp. Interaction with the Plant Pathogen Fusarium graminearum.</title>
        <authorList>
            <person name="Haack F.S."/>
            <person name="Poehlein A."/>
            <person name="Kroger C."/>
            <person name="Voigt C.A."/>
            <person name="Piepenbring M."/>
            <person name="Bode H.B."/>
            <person name="Daniel R."/>
            <person name="Schafer W."/>
            <person name="Streit W.R."/>
        </authorList>
    </citation>
    <scope>NUCLEOTIDE SEQUENCE [LARGE SCALE GENOMIC DNA]</scope>
    <source>
        <strain evidence="8">T54</strain>
    </source>
</reference>
<dbReference type="PATRIC" id="fig|762836.4.peg.2273"/>
<dbReference type="Pfam" id="PF02826">
    <property type="entry name" value="2-Hacid_dh_C"/>
    <property type="match status" value="1"/>
</dbReference>
<keyword evidence="7" id="KW-0670">Pyruvate</keyword>
<name>A0A1E7WP19_9BURK</name>
<dbReference type="Gene3D" id="3.40.50.720">
    <property type="entry name" value="NAD(P)-binding Rossmann-like Domain"/>
    <property type="match status" value="2"/>
</dbReference>
<dbReference type="CDD" id="cd12156">
    <property type="entry name" value="HPPR"/>
    <property type="match status" value="1"/>
</dbReference>
<dbReference type="Pfam" id="PF00389">
    <property type="entry name" value="2-Hacid_dh"/>
    <property type="match status" value="1"/>
</dbReference>
<dbReference type="EMBL" id="LROM01000081">
    <property type="protein sequence ID" value="OFA00911.1"/>
    <property type="molecule type" value="Genomic_DNA"/>
</dbReference>
<protein>
    <submittedName>
        <fullName evidence="7">Glyoxylate/hydroxypyruvate reductase B</fullName>
        <ecNumber evidence="7">1.1.1.215</ecNumber>
        <ecNumber evidence="7">1.1.1.79</ecNumber>
        <ecNumber evidence="7">1.1.1.81</ecNumber>
    </submittedName>
</protein>
<evidence type="ECO:0000256" key="2">
    <source>
        <dbReference type="ARBA" id="ARBA00023002"/>
    </source>
</evidence>
<comment type="caution">
    <text evidence="7">The sequence shown here is derived from an EMBL/GenBank/DDBJ whole genome shotgun (WGS) entry which is preliminary data.</text>
</comment>
<feature type="domain" description="D-isomer specific 2-hydroxyacid dehydrogenase NAD-binding" evidence="6">
    <location>
        <begin position="111"/>
        <end position="284"/>
    </location>
</feature>
<evidence type="ECO:0000256" key="4">
    <source>
        <dbReference type="RuleBase" id="RU003719"/>
    </source>
</evidence>
<evidence type="ECO:0000313" key="7">
    <source>
        <dbReference type="EMBL" id="OFA00911.1"/>
    </source>
</evidence>
<accession>A0A1E7WP19</accession>
<dbReference type="OrthoDB" id="9805416at2"/>
<dbReference type="GO" id="GO:0008873">
    <property type="term" value="F:gluconate 2-dehydrogenase activity"/>
    <property type="evidence" value="ECO:0007669"/>
    <property type="project" value="UniProtKB-EC"/>
</dbReference>
<evidence type="ECO:0000256" key="3">
    <source>
        <dbReference type="ARBA" id="ARBA00023027"/>
    </source>
</evidence>
<dbReference type="InterPro" id="IPR006139">
    <property type="entry name" value="D-isomer_2_OHA_DH_cat_dom"/>
</dbReference>
<dbReference type="GO" id="GO:0030267">
    <property type="term" value="F:glyoxylate reductase (NADPH) activity"/>
    <property type="evidence" value="ECO:0007669"/>
    <property type="project" value="UniProtKB-EC"/>
</dbReference>
<dbReference type="RefSeq" id="WP_070247979.1">
    <property type="nucleotide sequence ID" value="NZ_LROM01000081.1"/>
</dbReference>
<dbReference type="EC" id="1.1.1.81" evidence="7"/>
<organism evidence="7 8">
    <name type="scientific">Duganella phyllosphaerae</name>
    <dbReference type="NCBI Taxonomy" id="762836"/>
    <lineage>
        <taxon>Bacteria</taxon>
        <taxon>Pseudomonadati</taxon>
        <taxon>Pseudomonadota</taxon>
        <taxon>Betaproteobacteria</taxon>
        <taxon>Burkholderiales</taxon>
        <taxon>Oxalobacteraceae</taxon>
        <taxon>Telluria group</taxon>
        <taxon>Duganella</taxon>
    </lineage>
</organism>
<gene>
    <name evidence="7" type="primary">ghrB_2</name>
    <name evidence="7" type="ORF">DUPY_21950</name>
</gene>